<evidence type="ECO:0000256" key="1">
    <source>
        <dbReference type="SAM" id="MobiDB-lite"/>
    </source>
</evidence>
<feature type="region of interest" description="Disordered" evidence="1">
    <location>
        <begin position="26"/>
        <end position="48"/>
    </location>
</feature>
<evidence type="ECO:0000313" key="3">
    <source>
        <dbReference type="EMBL" id="GAA3509726.1"/>
    </source>
</evidence>
<dbReference type="RefSeq" id="WP_345044450.1">
    <property type="nucleotide sequence ID" value="NZ_BAABBA010000025.1"/>
</dbReference>
<comment type="caution">
    <text evidence="3">The sequence shown here is derived from an EMBL/GenBank/DDBJ whole genome shotgun (WGS) entry which is preliminary data.</text>
</comment>
<organism evidence="3 4">
    <name type="scientific">Georgenia daeguensis</name>
    <dbReference type="NCBI Taxonomy" id="908355"/>
    <lineage>
        <taxon>Bacteria</taxon>
        <taxon>Bacillati</taxon>
        <taxon>Actinomycetota</taxon>
        <taxon>Actinomycetes</taxon>
        <taxon>Micrococcales</taxon>
        <taxon>Bogoriellaceae</taxon>
        <taxon>Georgenia</taxon>
    </lineage>
</organism>
<keyword evidence="2" id="KW-0732">Signal</keyword>
<gene>
    <name evidence="3" type="ORF">GCM10022262_36590</name>
</gene>
<evidence type="ECO:0000256" key="2">
    <source>
        <dbReference type="SAM" id="SignalP"/>
    </source>
</evidence>
<keyword evidence="4" id="KW-1185">Reference proteome</keyword>
<proteinExistence type="predicted"/>
<sequence length="198" mass="20067">MRTRRAAALTTGAAILAVGLGAGSLASAQTEEPGTTPPSAPAEQPAAPEHLPKEIGESAGLSAAGSSSTLFALTVLGVDVTRTCPGRGVDPVPEHGHFVTVDVRAHMAAEMAREVSPGTDAFLPLVPEAFRIVAPDGTVQDSAATAAAWACLDDDELAPPFVEPGDLVTGKIVLDSRTSSGTVVYDPDGTGGWAWPFG</sequence>
<evidence type="ECO:0000313" key="4">
    <source>
        <dbReference type="Proteomes" id="UP001499841"/>
    </source>
</evidence>
<protein>
    <recommendedName>
        <fullName evidence="5">DUF4352 domain-containing protein</fullName>
    </recommendedName>
</protein>
<dbReference type="EMBL" id="BAABBA010000025">
    <property type="protein sequence ID" value="GAA3509726.1"/>
    <property type="molecule type" value="Genomic_DNA"/>
</dbReference>
<feature type="signal peptide" evidence="2">
    <location>
        <begin position="1"/>
        <end position="28"/>
    </location>
</feature>
<reference evidence="4" key="1">
    <citation type="journal article" date="2019" name="Int. J. Syst. Evol. Microbiol.">
        <title>The Global Catalogue of Microorganisms (GCM) 10K type strain sequencing project: providing services to taxonomists for standard genome sequencing and annotation.</title>
        <authorList>
            <consortium name="The Broad Institute Genomics Platform"/>
            <consortium name="The Broad Institute Genome Sequencing Center for Infectious Disease"/>
            <person name="Wu L."/>
            <person name="Ma J."/>
        </authorList>
    </citation>
    <scope>NUCLEOTIDE SEQUENCE [LARGE SCALE GENOMIC DNA]</scope>
    <source>
        <strain evidence="4">JCM 17459</strain>
    </source>
</reference>
<dbReference type="Proteomes" id="UP001499841">
    <property type="component" value="Unassembled WGS sequence"/>
</dbReference>
<feature type="chain" id="PRO_5045237999" description="DUF4352 domain-containing protein" evidence="2">
    <location>
        <begin position="29"/>
        <end position="198"/>
    </location>
</feature>
<evidence type="ECO:0008006" key="5">
    <source>
        <dbReference type="Google" id="ProtNLM"/>
    </source>
</evidence>
<accession>A0ABP6UJI7</accession>
<name>A0ABP6UJI7_9MICO</name>